<evidence type="ECO:0000313" key="2">
    <source>
        <dbReference type="Proteomes" id="UP000094008"/>
    </source>
</evidence>
<dbReference type="Proteomes" id="UP000094008">
    <property type="component" value="Unassembled WGS sequence"/>
</dbReference>
<sequence>MTSSTDTTATDSQRYVVTRTISASPAQVFAVLANPARHCDTEPGDWVRDAIDPEQITGTGQIFAVNMFLPAAGGHYVMHNLVTEFEQDRTIAWLPGQLDEQGHHAPGGWWWRYDLAPNGDQTDVTLTYDWTDTPQSFRDQIGGMPPFGSEFLDESLAALDRSSN</sequence>
<dbReference type="InterPro" id="IPR023393">
    <property type="entry name" value="START-like_dom_sf"/>
</dbReference>
<evidence type="ECO:0000313" key="1">
    <source>
        <dbReference type="EMBL" id="OBB82716.1"/>
    </source>
</evidence>
<gene>
    <name evidence="1" type="ORF">A5779_08900</name>
</gene>
<dbReference type="SUPFAM" id="SSF55961">
    <property type="entry name" value="Bet v1-like"/>
    <property type="match status" value="1"/>
</dbReference>
<dbReference type="RefSeq" id="WP_064887028.1">
    <property type="nucleotide sequence ID" value="NZ_LZSY01000175.1"/>
</dbReference>
<protein>
    <submittedName>
        <fullName evidence="1">ATPase</fullName>
    </submittedName>
</protein>
<accession>A0A1A0VHP3</accession>
<reference evidence="2" key="1">
    <citation type="submission" date="2016-06" db="EMBL/GenBank/DDBJ databases">
        <authorList>
            <person name="Sutton G."/>
            <person name="Brinkac L."/>
            <person name="Sanka R."/>
            <person name="Adams M."/>
            <person name="Lau E."/>
            <person name="Mehaffy C."/>
            <person name="Tameris M."/>
            <person name="Hatherill M."/>
            <person name="Hanekom W."/>
            <person name="Mahomed H."/>
            <person name="Mcshane H."/>
        </authorList>
    </citation>
    <scope>NUCLEOTIDE SEQUENCE [LARGE SCALE GENOMIC DNA]</scope>
    <source>
        <strain evidence="2">852002-10433_SCH5171157</strain>
    </source>
</reference>
<dbReference type="EMBL" id="LZSY01000175">
    <property type="protein sequence ID" value="OBB82716.1"/>
    <property type="molecule type" value="Genomic_DNA"/>
</dbReference>
<organism evidence="1 2">
    <name type="scientific">Mycolicibacterium peregrinum</name>
    <name type="common">Mycobacterium peregrinum</name>
    <dbReference type="NCBI Taxonomy" id="43304"/>
    <lineage>
        <taxon>Bacteria</taxon>
        <taxon>Bacillati</taxon>
        <taxon>Actinomycetota</taxon>
        <taxon>Actinomycetes</taxon>
        <taxon>Mycobacteriales</taxon>
        <taxon>Mycobacteriaceae</taxon>
        <taxon>Mycolicibacterium</taxon>
    </lineage>
</organism>
<dbReference type="Gene3D" id="3.30.530.20">
    <property type="match status" value="1"/>
</dbReference>
<comment type="caution">
    <text evidence="1">The sequence shown here is derived from an EMBL/GenBank/DDBJ whole genome shotgun (WGS) entry which is preliminary data.</text>
</comment>
<dbReference type="OrthoDB" id="6624781at2"/>
<dbReference type="AlphaFoldDB" id="A0A1A0VHP3"/>
<proteinExistence type="predicted"/>
<name>A0A1A0VHP3_MYCPR</name>